<proteinExistence type="predicted"/>
<dbReference type="InterPro" id="IPR005467">
    <property type="entry name" value="His_kinase_dom"/>
</dbReference>
<dbReference type="PANTHER" id="PTHR40448:SF1">
    <property type="entry name" value="TWO-COMPONENT SENSOR HISTIDINE KINASE"/>
    <property type="match status" value="1"/>
</dbReference>
<evidence type="ECO:0000256" key="4">
    <source>
        <dbReference type="ARBA" id="ARBA00022777"/>
    </source>
</evidence>
<keyword evidence="3" id="KW-0547">Nucleotide-binding</keyword>
<dbReference type="InterPro" id="IPR016120">
    <property type="entry name" value="Sig_transdc_His_kin_SpoOB"/>
</dbReference>
<name>A0A559J303_9BACL</name>
<evidence type="ECO:0000256" key="2">
    <source>
        <dbReference type="ARBA" id="ARBA00022679"/>
    </source>
</evidence>
<dbReference type="SMART" id="SM00387">
    <property type="entry name" value="HATPase_c"/>
    <property type="match status" value="1"/>
</dbReference>
<evidence type="ECO:0000256" key="6">
    <source>
        <dbReference type="ARBA" id="ARBA00023012"/>
    </source>
</evidence>
<dbReference type="EMBL" id="VNJK01000001">
    <property type="protein sequence ID" value="TVX94206.1"/>
    <property type="molecule type" value="Genomic_DNA"/>
</dbReference>
<dbReference type="SUPFAM" id="SSF55874">
    <property type="entry name" value="ATPase domain of HSP90 chaperone/DNA topoisomerase II/histidine kinase"/>
    <property type="match status" value="1"/>
</dbReference>
<accession>A0A559J303</accession>
<reference evidence="9 10" key="1">
    <citation type="submission" date="2019-07" db="EMBL/GenBank/DDBJ databases">
        <authorList>
            <person name="Kim J."/>
        </authorList>
    </citation>
    <scope>NUCLEOTIDE SEQUENCE [LARGE SCALE GENOMIC DNA]</scope>
    <source>
        <strain evidence="9 10">N4</strain>
    </source>
</reference>
<feature type="transmembrane region" description="Helical" evidence="7">
    <location>
        <begin position="7"/>
        <end position="28"/>
    </location>
</feature>
<feature type="domain" description="Histidine kinase" evidence="8">
    <location>
        <begin position="465"/>
        <end position="573"/>
    </location>
</feature>
<evidence type="ECO:0000256" key="5">
    <source>
        <dbReference type="ARBA" id="ARBA00022840"/>
    </source>
</evidence>
<evidence type="ECO:0000256" key="7">
    <source>
        <dbReference type="SAM" id="Phobius"/>
    </source>
</evidence>
<evidence type="ECO:0000259" key="8">
    <source>
        <dbReference type="PROSITE" id="PS50109"/>
    </source>
</evidence>
<feature type="transmembrane region" description="Helical" evidence="7">
    <location>
        <begin position="328"/>
        <end position="347"/>
    </location>
</feature>
<keyword evidence="7" id="KW-0472">Membrane</keyword>
<dbReference type="InterPro" id="IPR003594">
    <property type="entry name" value="HATPase_dom"/>
</dbReference>
<dbReference type="Proteomes" id="UP000318102">
    <property type="component" value="Unassembled WGS sequence"/>
</dbReference>
<keyword evidence="7" id="KW-0812">Transmembrane</keyword>
<dbReference type="PANTHER" id="PTHR40448">
    <property type="entry name" value="TWO-COMPONENT SENSOR HISTIDINE KINASE"/>
    <property type="match status" value="1"/>
</dbReference>
<dbReference type="AlphaFoldDB" id="A0A559J303"/>
<organism evidence="9 10">
    <name type="scientific">Paenibacillus agilis</name>
    <dbReference type="NCBI Taxonomy" id="3020863"/>
    <lineage>
        <taxon>Bacteria</taxon>
        <taxon>Bacillati</taxon>
        <taxon>Bacillota</taxon>
        <taxon>Bacilli</taxon>
        <taxon>Bacillales</taxon>
        <taxon>Paenibacillaceae</taxon>
        <taxon>Paenibacillus</taxon>
    </lineage>
</organism>
<evidence type="ECO:0000313" key="9">
    <source>
        <dbReference type="EMBL" id="TVX94206.1"/>
    </source>
</evidence>
<evidence type="ECO:0000256" key="3">
    <source>
        <dbReference type="ARBA" id="ARBA00022741"/>
    </source>
</evidence>
<keyword evidence="1" id="KW-0597">Phosphoprotein</keyword>
<dbReference type="InterPro" id="IPR036890">
    <property type="entry name" value="HATPase_C_sf"/>
</dbReference>
<dbReference type="SUPFAM" id="SSF55890">
    <property type="entry name" value="Sporulation response regulatory protein Spo0B"/>
    <property type="match status" value="1"/>
</dbReference>
<dbReference type="GO" id="GO:0000155">
    <property type="term" value="F:phosphorelay sensor kinase activity"/>
    <property type="evidence" value="ECO:0007669"/>
    <property type="project" value="InterPro"/>
</dbReference>
<dbReference type="Gene3D" id="3.30.565.10">
    <property type="entry name" value="Histidine kinase-like ATPase, C-terminal domain"/>
    <property type="match status" value="1"/>
</dbReference>
<dbReference type="GO" id="GO:0042802">
    <property type="term" value="F:identical protein binding"/>
    <property type="evidence" value="ECO:0007669"/>
    <property type="project" value="TreeGrafter"/>
</dbReference>
<keyword evidence="4" id="KW-0418">Kinase</keyword>
<sequence length="578" mass="66865">MKQKSRIVTIVAVLMLFLLSINHIFYYYKAKNALLYSNQERMELVSRNIQYMIEYSQRVADHSEKLMADSLRMAAIAAKLMLPSRLEDVTNEQLIELTREIGVSHLTLFKRVGDEIIGLRSSNPLERNLSTENFVFWLTAFQQLLDTHNVTIEKGYSKPNYWSGPLDVTSSDPSKLNKLGYYYDGTTDYMINAYYRDSYLAPHQEIIKNDAYLQRIRKDNPFLLEITGFNPKRFGEAPVVLRQNNRDINPYPERPIYFGEHEFAVEDDERYVRQAYVDQKIINVQLKRNDQTVMKSFIPIETSFPLVIGVVSDYDVIQNKLDEEIRKIITDIAISALISFIFVLLVYRKVVKSKLLAVASAEKVYLDNLNSLYTTIHGLKHDFLNIVNVIHSYVKHRRYEELEKVSEALVGEVIEIQEMIKTGDPTLAAIVQFALSQSIARKVKFEHDIAPIQLLKQDGEKSLDLIRITTNLLTNAFDEAIQIPAEQRNVRMSIWVNESWLYFKVFNTGRMLEVEELPELMREGFTSKPSRQGLGLHVVSQLLEKYKGKLWIEKTSTEGMNGTTFAFKMKFLSQNGET</sequence>
<dbReference type="GO" id="GO:0005524">
    <property type="term" value="F:ATP binding"/>
    <property type="evidence" value="ECO:0007669"/>
    <property type="project" value="UniProtKB-KW"/>
</dbReference>
<dbReference type="PROSITE" id="PS50109">
    <property type="entry name" value="HIS_KIN"/>
    <property type="match status" value="1"/>
</dbReference>
<evidence type="ECO:0000313" key="10">
    <source>
        <dbReference type="Proteomes" id="UP000318102"/>
    </source>
</evidence>
<protein>
    <submittedName>
        <fullName evidence="9">GHKL domain-containing protein</fullName>
    </submittedName>
</protein>
<keyword evidence="10" id="KW-1185">Reference proteome</keyword>
<dbReference type="Pfam" id="PF02518">
    <property type="entry name" value="HATPase_c"/>
    <property type="match status" value="1"/>
</dbReference>
<dbReference type="OrthoDB" id="1634477at2"/>
<keyword evidence="2" id="KW-0808">Transferase</keyword>
<keyword evidence="6" id="KW-0902">Two-component regulatory system</keyword>
<comment type="caution">
    <text evidence="9">The sequence shown here is derived from an EMBL/GenBank/DDBJ whole genome shotgun (WGS) entry which is preliminary data.</text>
</comment>
<gene>
    <name evidence="9" type="ORF">FPZ44_14780</name>
</gene>
<keyword evidence="7" id="KW-1133">Transmembrane helix</keyword>
<dbReference type="RefSeq" id="WP_144991317.1">
    <property type="nucleotide sequence ID" value="NZ_VNJK01000001.1"/>
</dbReference>
<evidence type="ECO:0000256" key="1">
    <source>
        <dbReference type="ARBA" id="ARBA00022553"/>
    </source>
</evidence>
<keyword evidence="5" id="KW-0067">ATP-binding</keyword>